<evidence type="ECO:0000259" key="2">
    <source>
        <dbReference type="PROSITE" id="PS50090"/>
    </source>
</evidence>
<feature type="domain" description="HTH myb-type" evidence="4">
    <location>
        <begin position="1"/>
        <end position="52"/>
    </location>
</feature>
<dbReference type="InterPro" id="IPR009057">
    <property type="entry name" value="Homeodomain-like_sf"/>
</dbReference>
<evidence type="ECO:0000256" key="1">
    <source>
        <dbReference type="SAM" id="MobiDB-lite"/>
    </source>
</evidence>
<dbReference type="CDD" id="cd00167">
    <property type="entry name" value="SANT"/>
    <property type="match status" value="1"/>
</dbReference>
<feature type="domain" description="SANT" evidence="3">
    <location>
        <begin position="1"/>
        <end position="52"/>
    </location>
</feature>
<dbReference type="InterPro" id="IPR017884">
    <property type="entry name" value="SANT_dom"/>
</dbReference>
<dbReference type="Proteomes" id="UP000054498">
    <property type="component" value="Unassembled WGS sequence"/>
</dbReference>
<dbReference type="STRING" id="145388.A0A0D2LE32"/>
<dbReference type="GO" id="GO:0000978">
    <property type="term" value="F:RNA polymerase II cis-regulatory region sequence-specific DNA binding"/>
    <property type="evidence" value="ECO:0007669"/>
    <property type="project" value="TreeGrafter"/>
</dbReference>
<dbReference type="EMBL" id="KK100578">
    <property type="protein sequence ID" value="KIZ04974.1"/>
    <property type="molecule type" value="Genomic_DNA"/>
</dbReference>
<dbReference type="GeneID" id="25735868"/>
<dbReference type="GO" id="GO:0005634">
    <property type="term" value="C:nucleus"/>
    <property type="evidence" value="ECO:0007669"/>
    <property type="project" value="TreeGrafter"/>
</dbReference>
<gene>
    <name evidence="5" type="ORF">MNEG_2990</name>
</gene>
<protein>
    <submittedName>
        <fullName evidence="5">Uncharacterized protein</fullName>
    </submittedName>
</protein>
<dbReference type="PANTHER" id="PTHR45614">
    <property type="entry name" value="MYB PROTEIN-RELATED"/>
    <property type="match status" value="1"/>
</dbReference>
<dbReference type="OrthoDB" id="2143914at2759"/>
<dbReference type="Gene3D" id="1.10.10.60">
    <property type="entry name" value="Homeodomain-like"/>
    <property type="match status" value="1"/>
</dbReference>
<feature type="domain" description="Myb-like" evidence="2">
    <location>
        <begin position="1"/>
        <end position="48"/>
    </location>
</feature>
<feature type="region of interest" description="Disordered" evidence="1">
    <location>
        <begin position="56"/>
        <end position="188"/>
    </location>
</feature>
<sequence length="188" mass="20290">MRRGKWSKQEDEQLLRHYRKWGNSWTKIAQFIGGRTDNAVKNRFVTLCEMGLVHRKPGRSARRGSHDDDYDSSCSMEYEEDEEADGDEDGSRGGGRGACEGVYGDDEGYESCHDTFTGGTESEYAMEDEGGAAARSHSPMRAPHGARFGAHAPSSSGTSCGTAHHHGGAGAAAHSRLGSPMRHDAAPS</sequence>
<dbReference type="RefSeq" id="XP_013903993.1">
    <property type="nucleotide sequence ID" value="XM_014048539.1"/>
</dbReference>
<proteinExistence type="predicted"/>
<reference evidence="5 6" key="1">
    <citation type="journal article" date="2013" name="BMC Genomics">
        <title>Reconstruction of the lipid metabolism for the microalga Monoraphidium neglectum from its genome sequence reveals characteristics suitable for biofuel production.</title>
        <authorList>
            <person name="Bogen C."/>
            <person name="Al-Dilaimi A."/>
            <person name="Albersmeier A."/>
            <person name="Wichmann J."/>
            <person name="Grundmann M."/>
            <person name="Rupp O."/>
            <person name="Lauersen K.J."/>
            <person name="Blifernez-Klassen O."/>
            <person name="Kalinowski J."/>
            <person name="Goesmann A."/>
            <person name="Mussgnug J.H."/>
            <person name="Kruse O."/>
        </authorList>
    </citation>
    <scope>NUCLEOTIDE SEQUENCE [LARGE SCALE GENOMIC DNA]</scope>
    <source>
        <strain evidence="5 6">SAG 48.87</strain>
    </source>
</reference>
<dbReference type="SMART" id="SM00717">
    <property type="entry name" value="SANT"/>
    <property type="match status" value="1"/>
</dbReference>
<dbReference type="PROSITE" id="PS50090">
    <property type="entry name" value="MYB_LIKE"/>
    <property type="match status" value="1"/>
</dbReference>
<dbReference type="AlphaFoldDB" id="A0A0D2LE32"/>
<dbReference type="InterPro" id="IPR001005">
    <property type="entry name" value="SANT/Myb"/>
</dbReference>
<dbReference type="Pfam" id="PF00249">
    <property type="entry name" value="Myb_DNA-binding"/>
    <property type="match status" value="1"/>
</dbReference>
<dbReference type="InterPro" id="IPR050560">
    <property type="entry name" value="MYB_TF"/>
</dbReference>
<dbReference type="SUPFAM" id="SSF46689">
    <property type="entry name" value="Homeodomain-like"/>
    <property type="match status" value="1"/>
</dbReference>
<evidence type="ECO:0000313" key="6">
    <source>
        <dbReference type="Proteomes" id="UP000054498"/>
    </source>
</evidence>
<dbReference type="InterPro" id="IPR017930">
    <property type="entry name" value="Myb_dom"/>
</dbReference>
<dbReference type="KEGG" id="mng:MNEG_2990"/>
<dbReference type="PROSITE" id="PS51293">
    <property type="entry name" value="SANT"/>
    <property type="match status" value="1"/>
</dbReference>
<evidence type="ECO:0000313" key="5">
    <source>
        <dbReference type="EMBL" id="KIZ04974.1"/>
    </source>
</evidence>
<organism evidence="5 6">
    <name type="scientific">Monoraphidium neglectum</name>
    <dbReference type="NCBI Taxonomy" id="145388"/>
    <lineage>
        <taxon>Eukaryota</taxon>
        <taxon>Viridiplantae</taxon>
        <taxon>Chlorophyta</taxon>
        <taxon>core chlorophytes</taxon>
        <taxon>Chlorophyceae</taxon>
        <taxon>CS clade</taxon>
        <taxon>Sphaeropleales</taxon>
        <taxon>Selenastraceae</taxon>
        <taxon>Monoraphidium</taxon>
    </lineage>
</organism>
<feature type="compositionally biased region" description="Acidic residues" evidence="1">
    <location>
        <begin position="77"/>
        <end position="88"/>
    </location>
</feature>
<dbReference type="PROSITE" id="PS51294">
    <property type="entry name" value="HTH_MYB"/>
    <property type="match status" value="1"/>
</dbReference>
<accession>A0A0D2LE32</accession>
<keyword evidence="6" id="KW-1185">Reference proteome</keyword>
<evidence type="ECO:0000259" key="3">
    <source>
        <dbReference type="PROSITE" id="PS51293"/>
    </source>
</evidence>
<name>A0A0D2LE32_9CHLO</name>
<dbReference type="GO" id="GO:0000981">
    <property type="term" value="F:DNA-binding transcription factor activity, RNA polymerase II-specific"/>
    <property type="evidence" value="ECO:0007669"/>
    <property type="project" value="TreeGrafter"/>
</dbReference>
<evidence type="ECO:0000259" key="4">
    <source>
        <dbReference type="PROSITE" id="PS51294"/>
    </source>
</evidence>